<dbReference type="InterPro" id="IPR000160">
    <property type="entry name" value="GGDEF_dom"/>
</dbReference>
<dbReference type="Proteomes" id="UP000711178">
    <property type="component" value="Unassembled WGS sequence"/>
</dbReference>
<keyword evidence="4" id="KW-0472">Membrane</keyword>
<comment type="catalytic activity">
    <reaction evidence="2">
        <text>2 GTP = 3',3'-c-di-GMP + 2 diphosphate</text>
        <dbReference type="Rhea" id="RHEA:24898"/>
        <dbReference type="ChEBI" id="CHEBI:33019"/>
        <dbReference type="ChEBI" id="CHEBI:37565"/>
        <dbReference type="ChEBI" id="CHEBI:58805"/>
        <dbReference type="EC" id="2.7.7.65"/>
    </reaction>
</comment>
<evidence type="ECO:0000259" key="5">
    <source>
        <dbReference type="PROSITE" id="PS50885"/>
    </source>
</evidence>
<feature type="transmembrane region" description="Helical" evidence="4">
    <location>
        <begin position="6"/>
        <end position="26"/>
    </location>
</feature>
<evidence type="ECO:0000256" key="4">
    <source>
        <dbReference type="SAM" id="Phobius"/>
    </source>
</evidence>
<dbReference type="GO" id="GO:0052621">
    <property type="term" value="F:diguanylate cyclase activity"/>
    <property type="evidence" value="ECO:0007669"/>
    <property type="project" value="UniProtKB-EC"/>
</dbReference>
<dbReference type="SMART" id="SM00267">
    <property type="entry name" value="GGDEF"/>
    <property type="match status" value="1"/>
</dbReference>
<dbReference type="InterPro" id="IPR003660">
    <property type="entry name" value="HAMP_dom"/>
</dbReference>
<dbReference type="EMBL" id="JAHDTB010000003">
    <property type="protein sequence ID" value="MBW8287128.1"/>
    <property type="molecule type" value="Genomic_DNA"/>
</dbReference>
<feature type="domain" description="GGDEF" evidence="6">
    <location>
        <begin position="439"/>
        <end position="573"/>
    </location>
</feature>
<proteinExistence type="predicted"/>
<dbReference type="Gene3D" id="6.10.340.10">
    <property type="match status" value="1"/>
</dbReference>
<dbReference type="EC" id="2.7.7.65" evidence="1"/>
<dbReference type="RefSeq" id="WP_043574629.1">
    <property type="nucleotide sequence ID" value="NZ_CP142381.1"/>
</dbReference>
<dbReference type="PANTHER" id="PTHR45138">
    <property type="entry name" value="REGULATORY COMPONENTS OF SENSORY TRANSDUCTION SYSTEM"/>
    <property type="match status" value="1"/>
</dbReference>
<feature type="transmembrane region" description="Helical" evidence="4">
    <location>
        <begin position="314"/>
        <end position="338"/>
    </location>
</feature>
<keyword evidence="3" id="KW-0175">Coiled coil</keyword>
<dbReference type="InterPro" id="IPR050469">
    <property type="entry name" value="Diguanylate_Cyclase"/>
</dbReference>
<dbReference type="PANTHER" id="PTHR45138:SF9">
    <property type="entry name" value="DIGUANYLATE CYCLASE DGCM-RELATED"/>
    <property type="match status" value="1"/>
</dbReference>
<evidence type="ECO:0000256" key="3">
    <source>
        <dbReference type="SAM" id="Coils"/>
    </source>
</evidence>
<dbReference type="Gene3D" id="3.30.70.270">
    <property type="match status" value="1"/>
</dbReference>
<feature type="domain" description="HAMP" evidence="5">
    <location>
        <begin position="340"/>
        <end position="393"/>
    </location>
</feature>
<dbReference type="CDD" id="cd01949">
    <property type="entry name" value="GGDEF"/>
    <property type="match status" value="1"/>
</dbReference>
<dbReference type="Pfam" id="PF00672">
    <property type="entry name" value="HAMP"/>
    <property type="match status" value="1"/>
</dbReference>
<dbReference type="SUPFAM" id="SSF158472">
    <property type="entry name" value="HAMP domain-like"/>
    <property type="match status" value="1"/>
</dbReference>
<feature type="coiled-coil region" evidence="3">
    <location>
        <begin position="384"/>
        <end position="411"/>
    </location>
</feature>
<dbReference type="InterPro" id="IPR029787">
    <property type="entry name" value="Nucleotide_cyclase"/>
</dbReference>
<sequence>MRLSHIFIIATVSLFVLISLPLAWIISSEWAVFHATDDGLDAIQVAHLAMVTVEKIALERGPTNSLLGSPPDDGRRKRLQHARQASDHALLALRRELSSSASDDHRRAMGSVRQGEAILADARVRVDRVAGLPMRASTQIMDAVRRMYDAIPPVLQAVTALSFRAESIYPQLANPLAGARQATELREYAGRLGSQLTAALTENRPLTEEEIQAVDILRGRIEQLHSTLRLRINVPEASAATLQAAQAMEDHYFRAGLPMVEAILLASRQGRVYQVGPAGFAAGYVPTMATIVSLRDTMIAEAVASAQARHRRALVHLALAAALGLLALISQAGLFAYMRWQVAKPLLQASTLLTAIANGKLDADIPAGRRKDEIGEVLAAIEALRRNSVEKSRLEKEKQRLIEELTEVSSVDFLTGIANRRAFTQAAQAEIARAGRNAAPAALILFDIDYFKQVNDSHGHDAGDAVLKHVAAIAEQTCREGDLLGRYGGEEFVVLTSHSGGAGGVSLAERLRANLQASPLALPHGQALTVTASFGVAALNEERHSLETLLAAADHALYAAKRRGRNQVVVAEP</sequence>
<dbReference type="Pfam" id="PF00990">
    <property type="entry name" value="GGDEF"/>
    <property type="match status" value="1"/>
</dbReference>
<reference evidence="7 8" key="1">
    <citation type="submission" date="2021-05" db="EMBL/GenBank/DDBJ databases">
        <title>Draft Whole Genome Sequencing Of Biosensor Chromobacterium violaceum Strain CV026 Reveals A Regulatory RNA In Chromobacterium violaceum Phenotype Regulatory Network.</title>
        <authorList>
            <person name="Hong K.W."/>
            <person name="Chan K.G."/>
            <person name="Chang C.-Y."/>
        </authorList>
    </citation>
    <scope>NUCLEOTIDE SEQUENCE [LARGE SCALE GENOMIC DNA]</scope>
    <source>
        <strain evidence="7 8">ATCC 31532</strain>
    </source>
</reference>
<dbReference type="PROSITE" id="PS50885">
    <property type="entry name" value="HAMP"/>
    <property type="match status" value="1"/>
</dbReference>
<evidence type="ECO:0000259" key="6">
    <source>
        <dbReference type="PROSITE" id="PS50887"/>
    </source>
</evidence>
<evidence type="ECO:0000313" key="8">
    <source>
        <dbReference type="Proteomes" id="UP000711178"/>
    </source>
</evidence>
<evidence type="ECO:0000313" key="7">
    <source>
        <dbReference type="EMBL" id="MBW8287128.1"/>
    </source>
</evidence>
<evidence type="ECO:0000256" key="1">
    <source>
        <dbReference type="ARBA" id="ARBA00012528"/>
    </source>
</evidence>
<keyword evidence="8" id="KW-1185">Reference proteome</keyword>
<protein>
    <recommendedName>
        <fullName evidence="1">diguanylate cyclase</fullName>
        <ecNumber evidence="1">2.7.7.65</ecNumber>
    </recommendedName>
</protein>
<dbReference type="NCBIfam" id="TIGR00254">
    <property type="entry name" value="GGDEF"/>
    <property type="match status" value="1"/>
</dbReference>
<dbReference type="SUPFAM" id="SSF55073">
    <property type="entry name" value="Nucleotide cyclase"/>
    <property type="match status" value="1"/>
</dbReference>
<dbReference type="InterPro" id="IPR043128">
    <property type="entry name" value="Rev_trsase/Diguanyl_cyclase"/>
</dbReference>
<keyword evidence="7" id="KW-0808">Transferase</keyword>
<gene>
    <name evidence="7" type="ORF">KIF53_05730</name>
</gene>
<keyword evidence="4" id="KW-1133">Transmembrane helix</keyword>
<dbReference type="SMART" id="SM00304">
    <property type="entry name" value="HAMP"/>
    <property type="match status" value="1"/>
</dbReference>
<keyword evidence="4" id="KW-0812">Transmembrane</keyword>
<accession>A0ABS7FCT3</accession>
<dbReference type="PROSITE" id="PS50887">
    <property type="entry name" value="GGDEF"/>
    <property type="match status" value="1"/>
</dbReference>
<name>A0ABS7FCT3_9NEIS</name>
<dbReference type="GeneID" id="89685096"/>
<comment type="caution">
    <text evidence="7">The sequence shown here is derived from an EMBL/GenBank/DDBJ whole genome shotgun (WGS) entry which is preliminary data.</text>
</comment>
<organism evidence="7 8">
    <name type="scientific">Chromobacterium subtsugae</name>
    <dbReference type="NCBI Taxonomy" id="251747"/>
    <lineage>
        <taxon>Bacteria</taxon>
        <taxon>Pseudomonadati</taxon>
        <taxon>Pseudomonadota</taxon>
        <taxon>Betaproteobacteria</taxon>
        <taxon>Neisseriales</taxon>
        <taxon>Chromobacteriaceae</taxon>
        <taxon>Chromobacterium</taxon>
    </lineage>
</organism>
<evidence type="ECO:0000256" key="2">
    <source>
        <dbReference type="ARBA" id="ARBA00034247"/>
    </source>
</evidence>
<keyword evidence="7" id="KW-0548">Nucleotidyltransferase</keyword>